<reference evidence="2 3" key="1">
    <citation type="submission" date="2014-07" db="EMBL/GenBank/DDBJ databases">
        <title>Tepidicaulis marinum gen. nov., sp. nov., a novel marine bacterium denitrifying nitrate to nitrous oxide strictly under microaerobic conditions.</title>
        <authorList>
            <person name="Takeuchi M."/>
            <person name="Yamagishi T."/>
            <person name="Kamagata Y."/>
            <person name="Oshima K."/>
            <person name="Hattori M."/>
            <person name="Katayama T."/>
            <person name="Hanada S."/>
            <person name="Tamaki H."/>
            <person name="Marumo K."/>
            <person name="Maeda H."/>
            <person name="Nedachi M."/>
            <person name="Iwasaki W."/>
            <person name="Suwa Y."/>
            <person name="Sakata S."/>
        </authorList>
    </citation>
    <scope>NUCLEOTIDE SEQUENCE [LARGE SCALE GENOMIC DNA]</scope>
    <source>
        <strain evidence="2 3">MA2</strain>
    </source>
</reference>
<gene>
    <name evidence="2" type="ORF">M2A_0599</name>
</gene>
<dbReference type="InterPro" id="IPR032466">
    <property type="entry name" value="Metal_Hydrolase"/>
</dbReference>
<dbReference type="GO" id="GO:0016810">
    <property type="term" value="F:hydrolase activity, acting on carbon-nitrogen (but not peptide) bonds"/>
    <property type="evidence" value="ECO:0007669"/>
    <property type="project" value="InterPro"/>
</dbReference>
<organism evidence="2 3">
    <name type="scientific">Tepidicaulis marinus</name>
    <dbReference type="NCBI Taxonomy" id="1333998"/>
    <lineage>
        <taxon>Bacteria</taxon>
        <taxon>Pseudomonadati</taxon>
        <taxon>Pseudomonadota</taxon>
        <taxon>Alphaproteobacteria</taxon>
        <taxon>Hyphomicrobiales</taxon>
        <taxon>Parvibaculaceae</taxon>
        <taxon>Tepidicaulis</taxon>
    </lineage>
</organism>
<dbReference type="EMBL" id="BBIO01000002">
    <property type="protein sequence ID" value="GAK44100.1"/>
    <property type="molecule type" value="Genomic_DNA"/>
</dbReference>
<sequence>MRIAIENGHLFDTEKLDFTGEATLIIEDGVIAGIGEKAASADLRIDAKGQYVMPGLIDAHIHLRLATMDFRKLAAWSEVEFGLHMARLARETLERGFTSVRDIGGEVEGIIRAISSGLLDGPRITRAGRMISQTGGHGDAEGGARPVPDCACQMRHTAFGIVADGADAVRKAARHNLRDGSDFLKIHVSGGVATPSDPLECTQYTAEEITAAVTEARNRHTYVAAHAYTPDAIKLAVANGVHSIEHGNLIDKEAAEAVAKAGAVMVPTLATYEAMFEFGAALKLPARNREKNKAVYDAGLASLEIAREAGVTLGFGTDLIGETQNRQNREFAIRAEVEPARDILRAVYHVNPVLCRLEGKAGTLAPGAFGDVVIARRNPCEDIRHLADAAVFSHIIKDGKPVTRPGA</sequence>
<dbReference type="SUPFAM" id="SSF51556">
    <property type="entry name" value="Metallo-dependent hydrolases"/>
    <property type="match status" value="1"/>
</dbReference>
<keyword evidence="2" id="KW-0378">Hydrolase</keyword>
<dbReference type="Proteomes" id="UP000028702">
    <property type="component" value="Unassembled WGS sequence"/>
</dbReference>
<dbReference type="Gene3D" id="3.20.20.140">
    <property type="entry name" value="Metal-dependent hydrolases"/>
    <property type="match status" value="1"/>
</dbReference>
<dbReference type="InterPro" id="IPR057744">
    <property type="entry name" value="OTAase-like"/>
</dbReference>
<dbReference type="Gene3D" id="2.30.40.10">
    <property type="entry name" value="Urease, subunit C, domain 1"/>
    <property type="match status" value="1"/>
</dbReference>
<evidence type="ECO:0000313" key="3">
    <source>
        <dbReference type="Proteomes" id="UP000028702"/>
    </source>
</evidence>
<protein>
    <submittedName>
        <fullName evidence="2">Amidohydrolase</fullName>
    </submittedName>
</protein>
<name>A0A081B7T2_9HYPH</name>
<dbReference type="InterPro" id="IPR006680">
    <property type="entry name" value="Amidohydro-rel"/>
</dbReference>
<keyword evidence="3" id="KW-1185">Reference proteome</keyword>
<evidence type="ECO:0000259" key="1">
    <source>
        <dbReference type="Pfam" id="PF01979"/>
    </source>
</evidence>
<dbReference type="PANTHER" id="PTHR43135:SF3">
    <property type="entry name" value="ALPHA-D-RIBOSE 1-METHYLPHOSPHONATE 5-TRIPHOSPHATE DIPHOSPHATASE"/>
    <property type="match status" value="1"/>
</dbReference>
<accession>A0A081B7T2</accession>
<dbReference type="RefSeq" id="WP_045442770.1">
    <property type="nucleotide sequence ID" value="NZ_BBIO01000002.1"/>
</dbReference>
<feature type="domain" description="Amidohydrolase-related" evidence="1">
    <location>
        <begin position="51"/>
        <end position="402"/>
    </location>
</feature>
<dbReference type="STRING" id="1333998.M2A_0599"/>
<evidence type="ECO:0000313" key="2">
    <source>
        <dbReference type="EMBL" id="GAK44100.1"/>
    </source>
</evidence>
<proteinExistence type="predicted"/>
<dbReference type="SUPFAM" id="SSF51338">
    <property type="entry name" value="Composite domain of metallo-dependent hydrolases"/>
    <property type="match status" value="1"/>
</dbReference>
<dbReference type="Pfam" id="PF01979">
    <property type="entry name" value="Amidohydro_1"/>
    <property type="match status" value="1"/>
</dbReference>
<dbReference type="InterPro" id="IPR011059">
    <property type="entry name" value="Metal-dep_hydrolase_composite"/>
</dbReference>
<dbReference type="InterPro" id="IPR051781">
    <property type="entry name" value="Metallo-dep_Hydrolase"/>
</dbReference>
<dbReference type="CDD" id="cd01299">
    <property type="entry name" value="Met_dep_hydrolase_A"/>
    <property type="match status" value="1"/>
</dbReference>
<dbReference type="PANTHER" id="PTHR43135">
    <property type="entry name" value="ALPHA-D-RIBOSE 1-METHYLPHOSPHONATE 5-TRIPHOSPHATE DIPHOSPHATASE"/>
    <property type="match status" value="1"/>
</dbReference>
<dbReference type="AlphaFoldDB" id="A0A081B7T2"/>
<comment type="caution">
    <text evidence="2">The sequence shown here is derived from an EMBL/GenBank/DDBJ whole genome shotgun (WGS) entry which is preliminary data.</text>
</comment>
<dbReference type="eggNOG" id="COG1228">
    <property type="taxonomic scope" value="Bacteria"/>
</dbReference>